<accession>I1CJ57</accession>
<protein>
    <submittedName>
        <fullName evidence="2">Uncharacterized protein</fullName>
    </submittedName>
</protein>
<evidence type="ECO:0000256" key="1">
    <source>
        <dbReference type="SAM" id="SignalP"/>
    </source>
</evidence>
<name>I1CJ57_RHIO9</name>
<dbReference type="VEuPathDB" id="FungiDB:RO3G_13198"/>
<keyword evidence="1" id="KW-0732">Signal</keyword>
<proteinExistence type="predicted"/>
<dbReference type="RefSeq" id="XP_067523883.1">
    <property type="nucleotide sequence ID" value="XM_067667782.1"/>
</dbReference>
<gene>
    <name evidence="2" type="ORF">RO3G_13198</name>
</gene>
<feature type="signal peptide" evidence="1">
    <location>
        <begin position="1"/>
        <end position="19"/>
    </location>
</feature>
<reference evidence="2 3" key="1">
    <citation type="journal article" date="2009" name="PLoS Genet.">
        <title>Genomic analysis of the basal lineage fungus Rhizopus oryzae reveals a whole-genome duplication.</title>
        <authorList>
            <person name="Ma L.-J."/>
            <person name="Ibrahim A.S."/>
            <person name="Skory C."/>
            <person name="Grabherr M.G."/>
            <person name="Burger G."/>
            <person name="Butler M."/>
            <person name="Elias M."/>
            <person name="Idnurm A."/>
            <person name="Lang B.F."/>
            <person name="Sone T."/>
            <person name="Abe A."/>
            <person name="Calvo S.E."/>
            <person name="Corrochano L.M."/>
            <person name="Engels R."/>
            <person name="Fu J."/>
            <person name="Hansberg W."/>
            <person name="Kim J.-M."/>
            <person name="Kodira C.D."/>
            <person name="Koehrsen M.J."/>
            <person name="Liu B."/>
            <person name="Miranda-Saavedra D."/>
            <person name="O'Leary S."/>
            <person name="Ortiz-Castellanos L."/>
            <person name="Poulter R."/>
            <person name="Rodriguez-Romero J."/>
            <person name="Ruiz-Herrera J."/>
            <person name="Shen Y.-Q."/>
            <person name="Zeng Q."/>
            <person name="Galagan J."/>
            <person name="Birren B.W."/>
            <person name="Cuomo C.A."/>
            <person name="Wickes B.L."/>
        </authorList>
    </citation>
    <scope>NUCLEOTIDE SEQUENCE [LARGE SCALE GENOMIC DNA]</scope>
    <source>
        <strain evidence="3">RA 99-880 / ATCC MYA-4621 / FGSC 9543 / NRRL 43880</strain>
    </source>
</reference>
<dbReference type="GeneID" id="93620163"/>
<dbReference type="Proteomes" id="UP000009138">
    <property type="component" value="Unassembled WGS sequence"/>
</dbReference>
<evidence type="ECO:0000313" key="3">
    <source>
        <dbReference type="Proteomes" id="UP000009138"/>
    </source>
</evidence>
<dbReference type="InParanoid" id="I1CJ57"/>
<organism evidence="2 3">
    <name type="scientific">Rhizopus delemar (strain RA 99-880 / ATCC MYA-4621 / FGSC 9543 / NRRL 43880)</name>
    <name type="common">Mucormycosis agent</name>
    <name type="synonym">Rhizopus arrhizus var. delemar</name>
    <dbReference type="NCBI Taxonomy" id="246409"/>
    <lineage>
        <taxon>Eukaryota</taxon>
        <taxon>Fungi</taxon>
        <taxon>Fungi incertae sedis</taxon>
        <taxon>Mucoromycota</taxon>
        <taxon>Mucoromycotina</taxon>
        <taxon>Mucoromycetes</taxon>
        <taxon>Mucorales</taxon>
        <taxon>Mucorineae</taxon>
        <taxon>Rhizopodaceae</taxon>
        <taxon>Rhizopus</taxon>
    </lineage>
</organism>
<sequence>MTKFLTLSIFILLSHQVLCIEQSKTCLGISKNGGYNFALAKVQSPKQSPQEACNSSCGADLVTYTTNKKGVSYHLPIANKKIRQLTWIGFLEPGQTYLLRHSGSKNKQKSNGIGCIHVGM</sequence>
<dbReference type="EMBL" id="CH476742">
    <property type="protein sequence ID" value="EIE88487.1"/>
    <property type="molecule type" value="Genomic_DNA"/>
</dbReference>
<evidence type="ECO:0000313" key="2">
    <source>
        <dbReference type="EMBL" id="EIE88487.1"/>
    </source>
</evidence>
<keyword evidence="3" id="KW-1185">Reference proteome</keyword>
<dbReference type="AlphaFoldDB" id="I1CJ57"/>
<feature type="chain" id="PRO_5003638757" evidence="1">
    <location>
        <begin position="20"/>
        <end position="120"/>
    </location>
</feature>